<reference evidence="3" key="1">
    <citation type="journal article" date="2019" name="Int. J. Syst. Evol. Microbiol.">
        <title>The Global Catalogue of Microorganisms (GCM) 10K type strain sequencing project: providing services to taxonomists for standard genome sequencing and annotation.</title>
        <authorList>
            <consortium name="The Broad Institute Genomics Platform"/>
            <consortium name="The Broad Institute Genome Sequencing Center for Infectious Disease"/>
            <person name="Wu L."/>
            <person name="Ma J."/>
        </authorList>
    </citation>
    <scope>NUCLEOTIDE SEQUENCE [LARGE SCALE GENOMIC DNA]</scope>
    <source>
        <strain evidence="3">CCUG 62114</strain>
    </source>
</reference>
<dbReference type="Gene3D" id="3.40.50.2000">
    <property type="entry name" value="Glycogen Phosphorylase B"/>
    <property type="match status" value="1"/>
</dbReference>
<evidence type="ECO:0000313" key="3">
    <source>
        <dbReference type="Proteomes" id="UP001596997"/>
    </source>
</evidence>
<organism evidence="2 3">
    <name type="scientific">Pseudofulvibacter geojedonensis</name>
    <dbReference type="NCBI Taxonomy" id="1123758"/>
    <lineage>
        <taxon>Bacteria</taxon>
        <taxon>Pseudomonadati</taxon>
        <taxon>Bacteroidota</taxon>
        <taxon>Flavobacteriia</taxon>
        <taxon>Flavobacteriales</taxon>
        <taxon>Flavobacteriaceae</taxon>
        <taxon>Pseudofulvibacter</taxon>
    </lineage>
</organism>
<dbReference type="InterPro" id="IPR007235">
    <property type="entry name" value="Glyco_trans_28_C"/>
</dbReference>
<dbReference type="Pfam" id="PF04101">
    <property type="entry name" value="Glyco_tran_28_C"/>
    <property type="match status" value="1"/>
</dbReference>
<comment type="caution">
    <text evidence="2">The sequence shown here is derived from an EMBL/GenBank/DDBJ whole genome shotgun (WGS) entry which is preliminary data.</text>
</comment>
<dbReference type="SUPFAM" id="SSF53756">
    <property type="entry name" value="UDP-Glycosyltransferase/glycogen phosphorylase"/>
    <property type="match status" value="1"/>
</dbReference>
<evidence type="ECO:0000313" key="2">
    <source>
        <dbReference type="EMBL" id="MFD0964237.1"/>
    </source>
</evidence>
<dbReference type="PANTHER" id="PTHR21015:SF22">
    <property type="entry name" value="GLYCOSYLTRANSFERASE"/>
    <property type="match status" value="1"/>
</dbReference>
<proteinExistence type="predicted"/>
<keyword evidence="3" id="KW-1185">Reference proteome</keyword>
<name>A0ABW3I3N1_9FLAO</name>
<dbReference type="PANTHER" id="PTHR21015">
    <property type="entry name" value="UDP-N-ACETYLGLUCOSAMINE--N-ACETYLMURAMYL-(PENTAPEPTIDE) PYROPHOSPHORYL-UNDECAPRENOL N-ACETYLGLUCOSAMINE TRANSFERASE 1"/>
    <property type="match status" value="1"/>
</dbReference>
<dbReference type="EMBL" id="JBHTJM010000009">
    <property type="protein sequence ID" value="MFD0964237.1"/>
    <property type="molecule type" value="Genomic_DNA"/>
</dbReference>
<evidence type="ECO:0000259" key="1">
    <source>
        <dbReference type="Pfam" id="PF04101"/>
    </source>
</evidence>
<sequence length="384" mass="43913">MEVKKNILVAPLNWGLGHATRCIPIIRALIENGFNPIIASDGDALGLLKKEFPHTKAIRLPSYDIKYAKKGKNFKQKMFFNSPKILLAIIQEHLVLKRIIKDYRINGIISDNRFGLFSKKIPCVYITHQLTVLSGKTTNLSSNIHHYFIKKYDSCWVPDLKQCNNLSGKLGHLNENHKLNIEYIGPLSRFEKKSIEKKYDLMVLLSGPEPQRTILEKKLFNILKTTNKKTLFVRGKVDSAPDSFDFGNITFYNYMTSNELESAINASELIIARSGYTTIMDLAKLEKKAFFIPTPGQSEQEYLAKRMDYLGLTPYSKQENLSLEKLNKVLLYSGLKNFNSSINYQKLFNIFDEKKTTFYSSVKELEVLSKVKENSEPTPTSLST</sequence>
<dbReference type="RefSeq" id="WP_377715766.1">
    <property type="nucleotide sequence ID" value="NZ_JBHTJM010000009.1"/>
</dbReference>
<dbReference type="Proteomes" id="UP001596997">
    <property type="component" value="Unassembled WGS sequence"/>
</dbReference>
<accession>A0ABW3I3N1</accession>
<protein>
    <submittedName>
        <fullName evidence="2">Glycosyltransferase</fullName>
    </submittedName>
</protein>
<feature type="domain" description="Glycosyl transferase family 28 C-terminal" evidence="1">
    <location>
        <begin position="225"/>
        <end position="332"/>
    </location>
</feature>
<gene>
    <name evidence="2" type="ORF">ACFQ1O_09490</name>
</gene>